<dbReference type="PANTHER" id="PTHR35391">
    <property type="entry name" value="C2H2-TYPE DOMAIN-CONTAINING PROTEIN-RELATED"/>
    <property type="match status" value="1"/>
</dbReference>
<comment type="caution">
    <text evidence="3">The sequence shown here is derived from an EMBL/GenBank/DDBJ whole genome shotgun (WGS) entry which is preliminary data.</text>
</comment>
<dbReference type="GO" id="GO:0005524">
    <property type="term" value="F:ATP binding"/>
    <property type="evidence" value="ECO:0007669"/>
    <property type="project" value="InterPro"/>
</dbReference>
<gene>
    <name evidence="3" type="ORF">CDV36_005139</name>
</gene>
<dbReference type="AlphaFoldDB" id="A0A3M2SCB4"/>
<feature type="region of interest" description="Disordered" evidence="1">
    <location>
        <begin position="496"/>
        <end position="523"/>
    </location>
</feature>
<dbReference type="InterPro" id="IPR011011">
    <property type="entry name" value="Znf_FYVE_PHD"/>
</dbReference>
<dbReference type="SMART" id="SM00220">
    <property type="entry name" value="S_TKc"/>
    <property type="match status" value="1"/>
</dbReference>
<feature type="domain" description="Protein kinase" evidence="2">
    <location>
        <begin position="786"/>
        <end position="1111"/>
    </location>
</feature>
<dbReference type="InterPro" id="IPR000719">
    <property type="entry name" value="Prot_kinase_dom"/>
</dbReference>
<organism evidence="3 4">
    <name type="scientific">Fusarium kuroshium</name>
    <dbReference type="NCBI Taxonomy" id="2010991"/>
    <lineage>
        <taxon>Eukaryota</taxon>
        <taxon>Fungi</taxon>
        <taxon>Dikarya</taxon>
        <taxon>Ascomycota</taxon>
        <taxon>Pezizomycotina</taxon>
        <taxon>Sordariomycetes</taxon>
        <taxon>Hypocreomycetidae</taxon>
        <taxon>Hypocreales</taxon>
        <taxon>Nectriaceae</taxon>
        <taxon>Fusarium</taxon>
        <taxon>Fusarium solani species complex</taxon>
    </lineage>
</organism>
<dbReference type="OrthoDB" id="5098801at2759"/>
<name>A0A3M2SCB4_9HYPO</name>
<evidence type="ECO:0000259" key="2">
    <source>
        <dbReference type="PROSITE" id="PS50011"/>
    </source>
</evidence>
<dbReference type="PROSITE" id="PS50011">
    <property type="entry name" value="PROTEIN_KINASE_DOM"/>
    <property type="match status" value="1"/>
</dbReference>
<evidence type="ECO:0000313" key="4">
    <source>
        <dbReference type="Proteomes" id="UP000277212"/>
    </source>
</evidence>
<protein>
    <recommendedName>
        <fullName evidence="2">Protein kinase domain-containing protein</fullName>
    </recommendedName>
</protein>
<dbReference type="Pfam" id="PF00069">
    <property type="entry name" value="Pkinase"/>
    <property type="match status" value="1"/>
</dbReference>
<dbReference type="Gene3D" id="3.30.40.10">
    <property type="entry name" value="Zinc/RING finger domain, C3HC4 (zinc finger)"/>
    <property type="match status" value="1"/>
</dbReference>
<dbReference type="EMBL" id="NKUJ01000069">
    <property type="protein sequence ID" value="RMJ15210.1"/>
    <property type="molecule type" value="Genomic_DNA"/>
</dbReference>
<dbReference type="InterPro" id="IPR011009">
    <property type="entry name" value="Kinase-like_dom_sf"/>
</dbReference>
<dbReference type="Gene3D" id="1.10.510.10">
    <property type="entry name" value="Transferase(Phosphotransferase) domain 1"/>
    <property type="match status" value="1"/>
</dbReference>
<dbReference type="PANTHER" id="PTHR35391:SF5">
    <property type="entry name" value="DUF6590 DOMAIN-CONTAINING PROTEIN"/>
    <property type="match status" value="1"/>
</dbReference>
<reference evidence="3 4" key="1">
    <citation type="submission" date="2017-06" db="EMBL/GenBank/DDBJ databases">
        <title>Comparative genomic analysis of Ambrosia Fusariam Clade fungi.</title>
        <authorList>
            <person name="Stajich J.E."/>
            <person name="Carrillo J."/>
            <person name="Kijimoto T."/>
            <person name="Eskalen A."/>
            <person name="O'Donnell K."/>
            <person name="Kasson M."/>
        </authorList>
    </citation>
    <scope>NUCLEOTIDE SEQUENCE [LARGE SCALE GENOMIC DNA]</scope>
    <source>
        <strain evidence="3">UCR3666</strain>
    </source>
</reference>
<evidence type="ECO:0000313" key="3">
    <source>
        <dbReference type="EMBL" id="RMJ15210.1"/>
    </source>
</evidence>
<dbReference type="SUPFAM" id="SSF56112">
    <property type="entry name" value="Protein kinase-like (PK-like)"/>
    <property type="match status" value="1"/>
</dbReference>
<dbReference type="STRING" id="2010991.A0A3M2SCB4"/>
<sequence length="1226" mass="140139">MASQIRPSDPRLEAQHSSIHHAKQLCFSRMNDCMAQKNPKFVANAQTVEQMLQLWAKHSGVDARKGMSLDDRLKDHLDLKETFIGLLDLIEQKMAQALSAPDEHVEAEIAPAMVSRTDEDVDPEEFLIKQKWRSYKGNTWETVGAAIDMLIELTATIRKSTVRNSSLPTHFHRQDDYFAEYTKILARKWFKDARSTLTDQLGDSIFVRRRHMLYKMKHEEKISYPGTHLTPLPVESAPVSLITRQTAPGLESPKGTTPRFESLRPTVPIFANPSPSITNLSQIDRIRLQQRRRKIGALSGITEGSVSVEETGFSYMYPEPPVLVEKQRYGVCPYCSGFLSASKLTKEGWRKHLHEDLRPYVCISEKCRDPAQFFSTSAHWLQHMDKFHGRDWPQRVHMVTWYCDRDHDRLEFKSESELQKHLVDGHESLSSAHVNALIRRNWGVGCRDAHVCPLCESTPSSIVPMMNDEDNTSLLFRHIGNHLKALALFSLPSLNTDPASDEQESSSGAQLPTNDHSKAGSSENNQIVAQVDEDLEGSLNFNDDPHSFEGGIGFETTINEEHAANVPSDPDTKLEWKFASSEHETLEQDPVLQNLRKHGENQQAKNPEEPQERDDLSLQILDASILSAFDDPSEYFLPNGGIDNLITKDSVYRELRVEPSSLAEDKAELESLVEFVLVSARKLFATTLLISNSGHELQSRMKWFQDEDITDDSLPLQMSWWEKNYWYETANNGGGHIGEISNDLRELWKYDEFDDFCFQQLRFLAPVFSDTGLSYDFEPDTILPFTERVPDVKADRFGMTTQYRIHERHINQHTMDAGRPYYVDVKQVYGDISEMDPSWENQVKLLSQLNSLNHEHLVRFLAAFRKGQKDGYFMFEWASGENLRNLWRTIHRPKLTSGLVKSAFRQISGLTNAINRVYSDLHAGCWPYGDLEPEHILVFNNDNDDELGTLKLGVADLWLAIRNTKSEHMYRVKGGWWYEPPELSSLGLYFKEPQPRASYIWSMGCILLEFLIWLMYGEDGLEIFNQEKPSSLSSNGKYFYQGKREGQGGMLITRVHPVVVEWMDHMAADPACKVGTTALGNLLDLIRTRLLVVKPEGKPGLNSDTRSLPGPVGPQRCTSGELEERMRKISDGNETERYWLAAKPKSPLLGPNMIKCICNSTHDDGNAIHCEHCETWQHIDCFYSGNEQDAMREGFEHFCAECIPRPLDREKAIERALHFEKDNRLW</sequence>
<proteinExistence type="predicted"/>
<dbReference type="Proteomes" id="UP000277212">
    <property type="component" value="Unassembled WGS sequence"/>
</dbReference>
<dbReference type="InterPro" id="IPR013083">
    <property type="entry name" value="Znf_RING/FYVE/PHD"/>
</dbReference>
<dbReference type="GO" id="GO:0004672">
    <property type="term" value="F:protein kinase activity"/>
    <property type="evidence" value="ECO:0007669"/>
    <property type="project" value="InterPro"/>
</dbReference>
<accession>A0A3M2SCB4</accession>
<keyword evidence="4" id="KW-1185">Reference proteome</keyword>
<feature type="compositionally biased region" description="Polar residues" evidence="1">
    <location>
        <begin position="505"/>
        <end position="523"/>
    </location>
</feature>
<dbReference type="SUPFAM" id="SSF57903">
    <property type="entry name" value="FYVE/PHD zinc finger"/>
    <property type="match status" value="1"/>
</dbReference>
<evidence type="ECO:0000256" key="1">
    <source>
        <dbReference type="SAM" id="MobiDB-lite"/>
    </source>
</evidence>